<comment type="caution">
    <text evidence="1">The sequence shown here is derived from an EMBL/GenBank/DDBJ whole genome shotgun (WGS) entry which is preliminary data.</text>
</comment>
<keyword evidence="2" id="KW-1185">Reference proteome</keyword>
<gene>
    <name evidence="1" type="ORF">B0H15DRAFT_1027530</name>
</gene>
<dbReference type="EMBL" id="JARJCN010000118">
    <property type="protein sequence ID" value="KAJ7073265.1"/>
    <property type="molecule type" value="Genomic_DNA"/>
</dbReference>
<organism evidence="1 2">
    <name type="scientific">Mycena belliarum</name>
    <dbReference type="NCBI Taxonomy" id="1033014"/>
    <lineage>
        <taxon>Eukaryota</taxon>
        <taxon>Fungi</taxon>
        <taxon>Dikarya</taxon>
        <taxon>Basidiomycota</taxon>
        <taxon>Agaricomycotina</taxon>
        <taxon>Agaricomycetes</taxon>
        <taxon>Agaricomycetidae</taxon>
        <taxon>Agaricales</taxon>
        <taxon>Marasmiineae</taxon>
        <taxon>Mycenaceae</taxon>
        <taxon>Mycena</taxon>
    </lineage>
</organism>
<name>A0AAD6TMP0_9AGAR</name>
<protein>
    <submittedName>
        <fullName evidence="1">Uncharacterized protein</fullName>
    </submittedName>
</protein>
<dbReference type="Proteomes" id="UP001222325">
    <property type="component" value="Unassembled WGS sequence"/>
</dbReference>
<dbReference type="AlphaFoldDB" id="A0AAD6TMP0"/>
<evidence type="ECO:0000313" key="2">
    <source>
        <dbReference type="Proteomes" id="UP001222325"/>
    </source>
</evidence>
<sequence>MPPLPYPGADDNFYLIAMFNRRDADHLRVARVRNVVDDPLIEAARVSMGVDQDKSLESPLQWFRWPLHWLHAEQKERYAREMAEMLAKTQPSQAAVQT</sequence>
<accession>A0AAD6TMP0</accession>
<proteinExistence type="predicted"/>
<evidence type="ECO:0000313" key="1">
    <source>
        <dbReference type="EMBL" id="KAJ7073265.1"/>
    </source>
</evidence>
<reference evidence="1" key="1">
    <citation type="submission" date="2023-03" db="EMBL/GenBank/DDBJ databases">
        <title>Massive genome expansion in bonnet fungi (Mycena s.s.) driven by repeated elements and novel gene families across ecological guilds.</title>
        <authorList>
            <consortium name="Lawrence Berkeley National Laboratory"/>
            <person name="Harder C.B."/>
            <person name="Miyauchi S."/>
            <person name="Viragh M."/>
            <person name="Kuo A."/>
            <person name="Thoen E."/>
            <person name="Andreopoulos B."/>
            <person name="Lu D."/>
            <person name="Skrede I."/>
            <person name="Drula E."/>
            <person name="Henrissat B."/>
            <person name="Morin E."/>
            <person name="Kohler A."/>
            <person name="Barry K."/>
            <person name="LaButti K."/>
            <person name="Morin E."/>
            <person name="Salamov A."/>
            <person name="Lipzen A."/>
            <person name="Mereny Z."/>
            <person name="Hegedus B."/>
            <person name="Baldrian P."/>
            <person name="Stursova M."/>
            <person name="Weitz H."/>
            <person name="Taylor A."/>
            <person name="Grigoriev I.V."/>
            <person name="Nagy L.G."/>
            <person name="Martin F."/>
            <person name="Kauserud H."/>
        </authorList>
    </citation>
    <scope>NUCLEOTIDE SEQUENCE</scope>
    <source>
        <strain evidence="1">CBHHK173m</strain>
    </source>
</reference>